<keyword evidence="1" id="KW-0472">Membrane</keyword>
<keyword evidence="3" id="KW-1185">Reference proteome</keyword>
<feature type="transmembrane region" description="Helical" evidence="1">
    <location>
        <begin position="38"/>
        <end position="71"/>
    </location>
</feature>
<protein>
    <submittedName>
        <fullName evidence="2">Uncharacterized protein</fullName>
    </submittedName>
</protein>
<sequence>MEYAPIRALSQICKSLGRIALENIELERYAFVMKNFSTLFIVIFMWAVFCVCAFIFLFLGLGVAAGCGALANTNFCNPNYLPWFFTFLGISIFTFGTIAAWATLQIKNYDKKYTKYFVIALAVSLIVQIILPFAVKSQPQFLVQHIGNTPYNVPRIYTQSGENVARDDAKMTITYCKNSLRGVYQGSQYCEEQEAIVDQLALTTAYQPAQFLREVLKQSASDNRVPNKRDWIEFCEKTIIGDTVSCINFRTIYRRKNINHFVLDADDNLIVFASCPRIGKPGCDIVSQTELGRMFYRYDGTTFFNPDAWGAYESRIVDMIKSWQ</sequence>
<feature type="transmembrane region" description="Helical" evidence="1">
    <location>
        <begin position="83"/>
        <end position="104"/>
    </location>
</feature>
<dbReference type="Proteomes" id="UP000634455">
    <property type="component" value="Unassembled WGS sequence"/>
</dbReference>
<comment type="caution">
    <text evidence="2">The sequence shown here is derived from an EMBL/GenBank/DDBJ whole genome shotgun (WGS) entry which is preliminary data.</text>
</comment>
<feature type="transmembrane region" description="Helical" evidence="1">
    <location>
        <begin position="116"/>
        <end position="135"/>
    </location>
</feature>
<gene>
    <name evidence="2" type="ORF">GCM10008927_08850</name>
</gene>
<evidence type="ECO:0000313" key="2">
    <source>
        <dbReference type="EMBL" id="GHA45939.1"/>
    </source>
</evidence>
<organism evidence="2 3">
    <name type="scientific">Paramylibacter ulvae</name>
    <dbReference type="NCBI Taxonomy" id="1651968"/>
    <lineage>
        <taxon>Bacteria</taxon>
        <taxon>Pseudomonadati</taxon>
        <taxon>Pseudomonadota</taxon>
        <taxon>Alphaproteobacteria</taxon>
        <taxon>Rhodobacterales</taxon>
        <taxon>Paracoccaceae</taxon>
        <taxon>Paramylibacter</taxon>
    </lineage>
</organism>
<keyword evidence="1" id="KW-0812">Transmembrane</keyword>
<evidence type="ECO:0000256" key="1">
    <source>
        <dbReference type="SAM" id="Phobius"/>
    </source>
</evidence>
<evidence type="ECO:0000313" key="3">
    <source>
        <dbReference type="Proteomes" id="UP000634455"/>
    </source>
</evidence>
<proteinExistence type="predicted"/>
<keyword evidence="1" id="KW-1133">Transmembrane helix</keyword>
<accession>A0ABQ3CVJ0</accession>
<dbReference type="EMBL" id="BMZF01000001">
    <property type="protein sequence ID" value="GHA45939.1"/>
    <property type="molecule type" value="Genomic_DNA"/>
</dbReference>
<reference evidence="3" key="1">
    <citation type="journal article" date="2019" name="Int. J. Syst. Evol. Microbiol.">
        <title>The Global Catalogue of Microorganisms (GCM) 10K type strain sequencing project: providing services to taxonomists for standard genome sequencing and annotation.</title>
        <authorList>
            <consortium name="The Broad Institute Genomics Platform"/>
            <consortium name="The Broad Institute Genome Sequencing Center for Infectious Disease"/>
            <person name="Wu L."/>
            <person name="Ma J."/>
        </authorList>
    </citation>
    <scope>NUCLEOTIDE SEQUENCE [LARGE SCALE GENOMIC DNA]</scope>
    <source>
        <strain evidence="3">KCTC 32465</strain>
    </source>
</reference>
<name>A0ABQ3CVJ0_9RHOB</name>